<dbReference type="Gene3D" id="3.50.50.60">
    <property type="entry name" value="FAD/NAD(P)-binding domain"/>
    <property type="match status" value="1"/>
</dbReference>
<dbReference type="eggNOG" id="COG2303">
    <property type="taxonomic scope" value="Bacteria"/>
</dbReference>
<feature type="domain" description="Glucose-methanol-choline oxidoreductase N-terminal" evidence="9">
    <location>
        <begin position="254"/>
        <end position="268"/>
    </location>
</feature>
<feature type="domain" description="Glucose-methanol-choline oxidoreductase N-terminal" evidence="8">
    <location>
        <begin position="82"/>
        <end position="105"/>
    </location>
</feature>
<dbReference type="SUPFAM" id="SSF54373">
    <property type="entry name" value="FAD-linked reductases, C-terminal domain"/>
    <property type="match status" value="1"/>
</dbReference>
<evidence type="ECO:0000259" key="9">
    <source>
        <dbReference type="PROSITE" id="PS00624"/>
    </source>
</evidence>
<dbReference type="InterPro" id="IPR036188">
    <property type="entry name" value="FAD/NAD-bd_sf"/>
</dbReference>
<proteinExistence type="inferred from homology"/>
<reference evidence="10" key="1">
    <citation type="submission" date="2008-01" db="EMBL/GenBank/DDBJ databases">
        <title>Complete sequence of chromosome of Caulobacter sp. K31.</title>
        <authorList>
            <consortium name="US DOE Joint Genome Institute"/>
            <person name="Copeland A."/>
            <person name="Lucas S."/>
            <person name="Lapidus A."/>
            <person name="Barry K."/>
            <person name="Glavina del Rio T."/>
            <person name="Dalin E."/>
            <person name="Tice H."/>
            <person name="Pitluck S."/>
            <person name="Bruce D."/>
            <person name="Goodwin L."/>
            <person name="Thompson L.S."/>
            <person name="Brettin T."/>
            <person name="Detter J.C."/>
            <person name="Han C."/>
            <person name="Schmutz J."/>
            <person name="Larimer F."/>
            <person name="Land M."/>
            <person name="Hauser L."/>
            <person name="Kyrpides N."/>
            <person name="Kim E."/>
            <person name="Stephens C."/>
            <person name="Richardson P."/>
        </authorList>
    </citation>
    <scope>NUCLEOTIDE SEQUENCE [LARGE SCALE GENOMIC DNA]</scope>
    <source>
        <strain evidence="10">K31</strain>
    </source>
</reference>
<evidence type="ECO:0000256" key="6">
    <source>
        <dbReference type="PIRSR" id="PIRSR000137-2"/>
    </source>
</evidence>
<dbReference type="EMBL" id="CP000927">
    <property type="protein sequence ID" value="ABZ72372.1"/>
    <property type="molecule type" value="Genomic_DNA"/>
</dbReference>
<dbReference type="Pfam" id="PF00732">
    <property type="entry name" value="GMC_oxred_N"/>
    <property type="match status" value="1"/>
</dbReference>
<evidence type="ECO:0000256" key="1">
    <source>
        <dbReference type="ARBA" id="ARBA00001974"/>
    </source>
</evidence>
<name>B0T3Q8_CAUSK</name>
<evidence type="ECO:0000259" key="8">
    <source>
        <dbReference type="PROSITE" id="PS00623"/>
    </source>
</evidence>
<dbReference type="AlphaFoldDB" id="B0T3Q8"/>
<dbReference type="InterPro" id="IPR012132">
    <property type="entry name" value="GMC_OxRdtase"/>
</dbReference>
<feature type="active site" description="Proton donor" evidence="5">
    <location>
        <position position="472"/>
    </location>
</feature>
<dbReference type="InterPro" id="IPR007867">
    <property type="entry name" value="GMC_OxRtase_C"/>
</dbReference>
<dbReference type="HOGENOM" id="CLU_002865_7_2_5"/>
<dbReference type="SUPFAM" id="SSF51905">
    <property type="entry name" value="FAD/NAD(P)-binding domain"/>
    <property type="match status" value="1"/>
</dbReference>
<evidence type="ECO:0000256" key="3">
    <source>
        <dbReference type="ARBA" id="ARBA00022630"/>
    </source>
</evidence>
<evidence type="ECO:0000256" key="2">
    <source>
        <dbReference type="ARBA" id="ARBA00010790"/>
    </source>
</evidence>
<organism evidence="10">
    <name type="scientific">Caulobacter sp. (strain K31)</name>
    <dbReference type="NCBI Taxonomy" id="366602"/>
    <lineage>
        <taxon>Bacteria</taxon>
        <taxon>Pseudomonadati</taxon>
        <taxon>Pseudomonadota</taxon>
        <taxon>Alphaproteobacteria</taxon>
        <taxon>Caulobacterales</taxon>
        <taxon>Caulobacteraceae</taxon>
        <taxon>Caulobacter</taxon>
    </lineage>
</organism>
<protein>
    <submittedName>
        <fullName evidence="10">Glucose-methanol-choline oxidoreductase</fullName>
    </submittedName>
</protein>
<feature type="binding site" evidence="6">
    <location>
        <position position="219"/>
    </location>
    <ligand>
        <name>FAD</name>
        <dbReference type="ChEBI" id="CHEBI:57692"/>
    </ligand>
</feature>
<gene>
    <name evidence="10" type="ordered locus">Caul_3245</name>
</gene>
<dbReference type="Pfam" id="PF05199">
    <property type="entry name" value="GMC_oxred_C"/>
    <property type="match status" value="1"/>
</dbReference>
<accession>B0T3Q8</accession>
<dbReference type="GO" id="GO:0016614">
    <property type="term" value="F:oxidoreductase activity, acting on CH-OH group of donors"/>
    <property type="evidence" value="ECO:0007669"/>
    <property type="project" value="InterPro"/>
</dbReference>
<comment type="similarity">
    <text evidence="2 7">Belongs to the GMC oxidoreductase family.</text>
</comment>
<dbReference type="KEGG" id="cak:Caul_3245"/>
<dbReference type="PROSITE" id="PS00623">
    <property type="entry name" value="GMC_OXRED_1"/>
    <property type="match status" value="1"/>
</dbReference>
<dbReference type="OrthoDB" id="9785276at2"/>
<feature type="active site" description="Proton acceptor" evidence="5">
    <location>
        <position position="514"/>
    </location>
</feature>
<keyword evidence="3 7" id="KW-0285">Flavoprotein</keyword>
<dbReference type="PIRSF" id="PIRSF000137">
    <property type="entry name" value="Alcohol_oxidase"/>
    <property type="match status" value="1"/>
</dbReference>
<dbReference type="InterPro" id="IPR000172">
    <property type="entry name" value="GMC_OxRdtase_N"/>
</dbReference>
<dbReference type="GO" id="GO:0050660">
    <property type="term" value="F:flavin adenine dinucleotide binding"/>
    <property type="evidence" value="ECO:0007669"/>
    <property type="project" value="InterPro"/>
</dbReference>
<dbReference type="PANTHER" id="PTHR11552">
    <property type="entry name" value="GLUCOSE-METHANOL-CHOLINE GMC OXIDOREDUCTASE"/>
    <property type="match status" value="1"/>
</dbReference>
<dbReference type="Gene3D" id="3.30.560.10">
    <property type="entry name" value="Glucose Oxidase, domain 3"/>
    <property type="match status" value="1"/>
</dbReference>
<dbReference type="PROSITE" id="PS00624">
    <property type="entry name" value="GMC_OXRED_2"/>
    <property type="match status" value="1"/>
</dbReference>
<evidence type="ECO:0000313" key="10">
    <source>
        <dbReference type="EMBL" id="ABZ72372.1"/>
    </source>
</evidence>
<keyword evidence="4 6" id="KW-0274">FAD</keyword>
<sequence>MASSFDYIVVGGGSAGSVVAARLSERSDLQILLLEAGGRDRGLLLQMPLAFRLLRAKMLFDWGLSSEPEPYANDRSIPAARGRVLGGSSSVNGMMYSRGHPRDYDQWAQMGAQGWSFEEVLPYFRRSEDNWRGASHWHGAGGPLSVSPMSHDDPLVRAIEATARGLGYPVTDDFEGEQPEGFGLPDLTVRNGRRASASQAYLHPARRRTNLTVVTSAHVRRVLIEGGRAVGVVYQVDGRERTARCDREVVLCGGAYASPQLLMLSGVGPADHLRDHGIDVLADLPQVGRNLQEHPLTPMGFRGKKPFDFGGQLRADKVALAAARWRLTGQGLMATQPLTSIAFHKSRPGLERPDIETMFMPTSLDAKVWFPGARKRADDMLTVLNVALRPSSRGAVTLRSADPMAKPKILFNLLSDPDDMALLRHSLRWTRELLRQGPIADYVGEEVFPGPALQSDAQLDAFTRASSVTAQHPVGTCRMGQDAGAVVDPRLRVRGLQGLRVADASVMPTLIGGHTNAPAIMIGERAAAMMLEDAQGAPPRA</sequence>
<dbReference type="PANTHER" id="PTHR11552:SF147">
    <property type="entry name" value="CHOLINE DEHYDROGENASE, MITOCHONDRIAL"/>
    <property type="match status" value="1"/>
</dbReference>
<evidence type="ECO:0000256" key="5">
    <source>
        <dbReference type="PIRSR" id="PIRSR000137-1"/>
    </source>
</evidence>
<feature type="binding site" evidence="6">
    <location>
        <position position="84"/>
    </location>
    <ligand>
        <name>FAD</name>
        <dbReference type="ChEBI" id="CHEBI:57692"/>
    </ligand>
</feature>
<evidence type="ECO:0000256" key="7">
    <source>
        <dbReference type="RuleBase" id="RU003968"/>
    </source>
</evidence>
<comment type="cofactor">
    <cofactor evidence="1 6">
        <name>FAD</name>
        <dbReference type="ChEBI" id="CHEBI:57692"/>
    </cofactor>
</comment>
<dbReference type="STRING" id="366602.Caul_3245"/>
<evidence type="ECO:0000256" key="4">
    <source>
        <dbReference type="ARBA" id="ARBA00022827"/>
    </source>
</evidence>